<comment type="catalytic activity">
    <reaction evidence="10">
        <text>(sulfur carrier)-H + L-cysteine = (sulfur carrier)-SH + L-alanine</text>
        <dbReference type="Rhea" id="RHEA:43892"/>
        <dbReference type="Rhea" id="RHEA-COMP:14737"/>
        <dbReference type="Rhea" id="RHEA-COMP:14739"/>
        <dbReference type="ChEBI" id="CHEBI:29917"/>
        <dbReference type="ChEBI" id="CHEBI:35235"/>
        <dbReference type="ChEBI" id="CHEBI:57972"/>
        <dbReference type="ChEBI" id="CHEBI:64428"/>
        <dbReference type="EC" id="2.8.1.7"/>
    </reaction>
</comment>
<accession>A0A2S8SRF5</accession>
<dbReference type="Proteomes" id="UP000237684">
    <property type="component" value="Unassembled WGS sequence"/>
</dbReference>
<dbReference type="EMBL" id="NIGF01000012">
    <property type="protein sequence ID" value="PQV63365.1"/>
    <property type="molecule type" value="Genomic_DNA"/>
</dbReference>
<reference evidence="13 14" key="1">
    <citation type="journal article" date="2018" name="Syst. Appl. Microbiol.">
        <title>Abditibacterium utsteinense sp. nov., the first cultivated member of candidate phylum FBP, isolated from ice-free Antarctic soil samples.</title>
        <authorList>
            <person name="Tahon G."/>
            <person name="Tytgat B."/>
            <person name="Lebbe L."/>
            <person name="Carlier A."/>
            <person name="Willems A."/>
        </authorList>
    </citation>
    <scope>NUCLEOTIDE SEQUENCE [LARGE SCALE GENOMIC DNA]</scope>
    <source>
        <strain evidence="13 14">LMG 29911</strain>
    </source>
</reference>
<evidence type="ECO:0000256" key="8">
    <source>
        <dbReference type="ARBA" id="ARBA00023004"/>
    </source>
</evidence>
<gene>
    <name evidence="13" type="ORF">B1R32_11220</name>
</gene>
<dbReference type="PROSITE" id="PS00595">
    <property type="entry name" value="AA_TRANSFER_CLASS_5"/>
    <property type="match status" value="1"/>
</dbReference>
<sequence>MIYLDHAATTPLHEIAFEAMLPYLQDNFGNPSSLHHLGKSAKFAVETAREQVASLLNARPAEIVLNSGATEGNNHAIKGIAARLQSKGKHIVSTQIEHDATLHPLLQLEKQGFEITFVGVNSDGVVKLDELESALRSDTILVSVMHANNELGTIQPIAQIGALCRARNIVFHCDACQTVGHIPVDVKALNVDLLTLSAHKFYGAKGAGALYIRRGVRLDSLIEGGHQQKGRRAGTENVASIVAMGAACEIAREAISRGDEARVAALRQRLIAGVTKNVKGAHLNGHPTQRVPGIANFSFEGIEGEGLILELDARAGVCASTGSACAAGSLDPSPVLLAIGLENGLARAGTRFSLGRGTTEAEIDELLRLLPEVLESLRVLSPETRAQMVGGQSDDAG</sequence>
<dbReference type="InterPro" id="IPR020578">
    <property type="entry name" value="Aminotrans_V_PyrdxlP_BS"/>
</dbReference>
<dbReference type="GO" id="GO:0051536">
    <property type="term" value="F:iron-sulfur cluster binding"/>
    <property type="evidence" value="ECO:0007669"/>
    <property type="project" value="UniProtKB-KW"/>
</dbReference>
<dbReference type="InterPro" id="IPR015422">
    <property type="entry name" value="PyrdxlP-dep_Trfase_small"/>
</dbReference>
<comment type="similarity">
    <text evidence="3">Belongs to the class-V pyridoxal-phosphate-dependent aminotransferase family. NifS/IscS subfamily.</text>
</comment>
<dbReference type="GO" id="GO:0046872">
    <property type="term" value="F:metal ion binding"/>
    <property type="evidence" value="ECO:0007669"/>
    <property type="project" value="UniProtKB-KW"/>
</dbReference>
<dbReference type="AlphaFoldDB" id="A0A2S8SRF5"/>
<dbReference type="RefSeq" id="WP_106380517.1">
    <property type="nucleotide sequence ID" value="NZ_NIGF01000012.1"/>
</dbReference>
<evidence type="ECO:0000256" key="2">
    <source>
        <dbReference type="ARBA" id="ARBA00003120"/>
    </source>
</evidence>
<organism evidence="13 14">
    <name type="scientific">Abditibacterium utsteinense</name>
    <dbReference type="NCBI Taxonomy" id="1960156"/>
    <lineage>
        <taxon>Bacteria</taxon>
        <taxon>Pseudomonadati</taxon>
        <taxon>Abditibacteriota</taxon>
        <taxon>Abditibacteriia</taxon>
        <taxon>Abditibacteriales</taxon>
        <taxon>Abditibacteriaceae</taxon>
        <taxon>Abditibacterium</taxon>
    </lineage>
</organism>
<dbReference type="EC" id="2.8.1.7" evidence="4"/>
<dbReference type="GO" id="GO:0031071">
    <property type="term" value="F:cysteine desulfurase activity"/>
    <property type="evidence" value="ECO:0007669"/>
    <property type="project" value="UniProtKB-EC"/>
</dbReference>
<dbReference type="Gene3D" id="3.90.1150.10">
    <property type="entry name" value="Aspartate Aminotransferase, domain 1"/>
    <property type="match status" value="1"/>
</dbReference>
<keyword evidence="14" id="KW-1185">Reference proteome</keyword>
<evidence type="ECO:0000256" key="7">
    <source>
        <dbReference type="ARBA" id="ARBA00022898"/>
    </source>
</evidence>
<comment type="caution">
    <text evidence="13">The sequence shown here is derived from an EMBL/GenBank/DDBJ whole genome shotgun (WGS) entry which is preliminary data.</text>
</comment>
<evidence type="ECO:0000256" key="1">
    <source>
        <dbReference type="ARBA" id="ARBA00001933"/>
    </source>
</evidence>
<evidence type="ECO:0000256" key="10">
    <source>
        <dbReference type="ARBA" id="ARBA00050776"/>
    </source>
</evidence>
<dbReference type="PANTHER" id="PTHR11601:SF34">
    <property type="entry name" value="CYSTEINE DESULFURASE"/>
    <property type="match status" value="1"/>
</dbReference>
<dbReference type="PANTHER" id="PTHR11601">
    <property type="entry name" value="CYSTEINE DESULFURYLASE FAMILY MEMBER"/>
    <property type="match status" value="1"/>
</dbReference>
<dbReference type="PIRSF" id="PIRSF005572">
    <property type="entry name" value="NifS"/>
    <property type="match status" value="1"/>
</dbReference>
<keyword evidence="6" id="KW-0479">Metal-binding</keyword>
<keyword evidence="5" id="KW-0808">Transferase</keyword>
<dbReference type="InterPro" id="IPR016454">
    <property type="entry name" value="Cysteine_dSase"/>
</dbReference>
<proteinExistence type="inferred from homology"/>
<evidence type="ECO:0000313" key="13">
    <source>
        <dbReference type="EMBL" id="PQV63365.1"/>
    </source>
</evidence>
<dbReference type="OrthoDB" id="9808002at2"/>
<dbReference type="SUPFAM" id="SSF53383">
    <property type="entry name" value="PLP-dependent transferases"/>
    <property type="match status" value="1"/>
</dbReference>
<dbReference type="Pfam" id="PF00266">
    <property type="entry name" value="Aminotran_5"/>
    <property type="match status" value="1"/>
</dbReference>
<keyword evidence="7" id="KW-0663">Pyridoxal phosphate</keyword>
<comment type="function">
    <text evidence="2">Catalyzes the removal of elemental sulfur atoms from cysteine to produce alanine. Seems to participate in the biosynthesis of the nitrogenase metalloclusters by providing the inorganic sulfur required for the Fe-S core formation.</text>
</comment>
<evidence type="ECO:0000256" key="11">
    <source>
        <dbReference type="RuleBase" id="RU004504"/>
    </source>
</evidence>
<name>A0A2S8SRF5_9BACT</name>
<evidence type="ECO:0000313" key="14">
    <source>
        <dbReference type="Proteomes" id="UP000237684"/>
    </source>
</evidence>
<evidence type="ECO:0000259" key="12">
    <source>
        <dbReference type="Pfam" id="PF00266"/>
    </source>
</evidence>
<evidence type="ECO:0000256" key="4">
    <source>
        <dbReference type="ARBA" id="ARBA00012239"/>
    </source>
</evidence>
<dbReference type="FunFam" id="3.40.640.10:FF:000084">
    <property type="entry name" value="IscS-like cysteine desulfurase"/>
    <property type="match status" value="1"/>
</dbReference>
<dbReference type="Gene3D" id="3.40.640.10">
    <property type="entry name" value="Type I PLP-dependent aspartate aminotransferase-like (Major domain)"/>
    <property type="match status" value="1"/>
</dbReference>
<dbReference type="InParanoid" id="A0A2S8SRF5"/>
<evidence type="ECO:0000256" key="9">
    <source>
        <dbReference type="ARBA" id="ARBA00023014"/>
    </source>
</evidence>
<dbReference type="FunCoup" id="A0A2S8SRF5">
    <property type="interactions" value="410"/>
</dbReference>
<evidence type="ECO:0000256" key="5">
    <source>
        <dbReference type="ARBA" id="ARBA00022679"/>
    </source>
</evidence>
<evidence type="ECO:0000256" key="6">
    <source>
        <dbReference type="ARBA" id="ARBA00022723"/>
    </source>
</evidence>
<comment type="cofactor">
    <cofactor evidence="1 11">
        <name>pyridoxal 5'-phosphate</name>
        <dbReference type="ChEBI" id="CHEBI:597326"/>
    </cofactor>
</comment>
<feature type="domain" description="Aminotransferase class V" evidence="12">
    <location>
        <begin position="2"/>
        <end position="366"/>
    </location>
</feature>
<keyword evidence="9" id="KW-0411">Iron-sulfur</keyword>
<dbReference type="InterPro" id="IPR000192">
    <property type="entry name" value="Aminotrans_V_dom"/>
</dbReference>
<dbReference type="InterPro" id="IPR015421">
    <property type="entry name" value="PyrdxlP-dep_Trfase_major"/>
</dbReference>
<keyword evidence="8" id="KW-0408">Iron</keyword>
<protein>
    <recommendedName>
        <fullName evidence="4">cysteine desulfurase</fullName>
        <ecNumber evidence="4">2.8.1.7</ecNumber>
    </recommendedName>
</protein>
<evidence type="ECO:0000256" key="3">
    <source>
        <dbReference type="ARBA" id="ARBA00006490"/>
    </source>
</evidence>
<dbReference type="InterPro" id="IPR015424">
    <property type="entry name" value="PyrdxlP-dep_Trfase"/>
</dbReference>
<dbReference type="NCBIfam" id="NF002806">
    <property type="entry name" value="PRK02948.1"/>
    <property type="match status" value="1"/>
</dbReference>